<evidence type="ECO:0000256" key="2">
    <source>
        <dbReference type="ARBA" id="ARBA00004613"/>
    </source>
</evidence>
<evidence type="ECO:0000313" key="10">
    <source>
        <dbReference type="EMBL" id="KAB2617586.1"/>
    </source>
</evidence>
<reference evidence="10 11" key="1">
    <citation type="submission" date="2019-09" db="EMBL/GenBank/DDBJ databases">
        <authorList>
            <person name="Ou C."/>
        </authorList>
    </citation>
    <scope>NUCLEOTIDE SEQUENCE [LARGE SCALE GENOMIC DNA]</scope>
    <source>
        <strain evidence="10">S2</strain>
        <tissue evidence="10">Leaf</tissue>
    </source>
</reference>
<dbReference type="Pfam" id="PF14686">
    <property type="entry name" value="fn3_3"/>
    <property type="match status" value="1"/>
</dbReference>
<evidence type="ECO:0000313" key="11">
    <source>
        <dbReference type="Proteomes" id="UP000327157"/>
    </source>
</evidence>
<evidence type="ECO:0000256" key="7">
    <source>
        <dbReference type="ARBA" id="ARBA00023239"/>
    </source>
</evidence>
<dbReference type="Pfam" id="PF06045">
    <property type="entry name" value="Rhamnogal_lyase"/>
    <property type="match status" value="1"/>
</dbReference>
<feature type="domain" description="Rhamnogalacturonan lyase" evidence="9">
    <location>
        <begin position="357"/>
        <end position="430"/>
    </location>
</feature>
<dbReference type="FunFam" id="2.60.40.1120:FF:000033">
    <property type="entry name" value="Rhamnogalacturonate lyase B"/>
    <property type="match status" value="1"/>
</dbReference>
<keyword evidence="6" id="KW-0732">Signal</keyword>
<dbReference type="Gene3D" id="2.60.120.260">
    <property type="entry name" value="Galactose-binding domain-like"/>
    <property type="match status" value="1"/>
</dbReference>
<dbReference type="Gene3D" id="2.70.98.10">
    <property type="match status" value="1"/>
</dbReference>
<dbReference type="PANTHER" id="PTHR32018">
    <property type="entry name" value="RHAMNOGALACTURONATE LYASE FAMILY PROTEIN"/>
    <property type="match status" value="1"/>
</dbReference>
<evidence type="ECO:0000256" key="6">
    <source>
        <dbReference type="ARBA" id="ARBA00022729"/>
    </source>
</evidence>
<dbReference type="InterPro" id="IPR029411">
    <property type="entry name" value="RG-lyase_III"/>
</dbReference>
<gene>
    <name evidence="10" type="ORF">D8674_013455</name>
</gene>
<dbReference type="SUPFAM" id="SSF49452">
    <property type="entry name" value="Starch-binding domain-like"/>
    <property type="match status" value="1"/>
</dbReference>
<dbReference type="InterPro" id="IPR011013">
    <property type="entry name" value="Gal_mutarotase_sf_dom"/>
</dbReference>
<comment type="subcellular location">
    <subcellularLocation>
        <location evidence="2">Secreted</location>
    </subcellularLocation>
</comment>
<dbReference type="InterPro" id="IPR008979">
    <property type="entry name" value="Galactose-bd-like_sf"/>
</dbReference>
<dbReference type="InterPro" id="IPR051850">
    <property type="entry name" value="Polysacch_Lyase_4"/>
</dbReference>
<keyword evidence="11" id="KW-1185">Reference proteome</keyword>
<feature type="domain" description="Rhamnogalacturonan lyase" evidence="8">
    <location>
        <begin position="443"/>
        <end position="632"/>
    </location>
</feature>
<dbReference type="Gene3D" id="2.60.40.1120">
    <property type="entry name" value="Carboxypeptidase-like, regulatory domain"/>
    <property type="match status" value="1"/>
</dbReference>
<comment type="catalytic activity">
    <reaction evidence="1">
        <text>Endotype eliminative cleavage of L-alpha-rhamnopyranosyl-(1-&gt;4)-alpha-D-galactopyranosyluronic acid bonds of rhamnogalacturonan I domains in ramified hairy regions of pectin leaving L-rhamnopyranose at the reducing end and 4-deoxy-4,5-unsaturated D-galactopyranosyluronic acid at the non-reducing end.</text>
        <dbReference type="EC" id="4.2.2.23"/>
    </reaction>
</comment>
<reference evidence="10 11" key="3">
    <citation type="submission" date="2019-11" db="EMBL/GenBank/DDBJ databases">
        <title>A de novo genome assembly of a pear dwarfing rootstock.</title>
        <authorList>
            <person name="Wang F."/>
            <person name="Wang J."/>
            <person name="Li S."/>
            <person name="Zhang Y."/>
            <person name="Fang M."/>
            <person name="Ma L."/>
            <person name="Zhao Y."/>
            <person name="Jiang S."/>
        </authorList>
    </citation>
    <scope>NUCLEOTIDE SEQUENCE [LARGE SCALE GENOMIC DNA]</scope>
    <source>
        <strain evidence="10">S2</strain>
        <tissue evidence="10">Leaf</tissue>
    </source>
</reference>
<dbReference type="EMBL" id="SMOL01000401">
    <property type="protein sequence ID" value="KAB2617586.1"/>
    <property type="molecule type" value="Genomic_DNA"/>
</dbReference>
<dbReference type="InterPro" id="IPR013784">
    <property type="entry name" value="Carb-bd-like_fold"/>
</dbReference>
<dbReference type="GO" id="GO:0030246">
    <property type="term" value="F:carbohydrate binding"/>
    <property type="evidence" value="ECO:0007669"/>
    <property type="project" value="InterPro"/>
</dbReference>
<keyword evidence="5" id="KW-0964">Secreted</keyword>
<dbReference type="CDD" id="cd10316">
    <property type="entry name" value="RGL4_M"/>
    <property type="match status" value="1"/>
</dbReference>
<evidence type="ECO:0000256" key="1">
    <source>
        <dbReference type="ARBA" id="ARBA00001324"/>
    </source>
</evidence>
<evidence type="ECO:0000259" key="8">
    <source>
        <dbReference type="Pfam" id="PF14683"/>
    </source>
</evidence>
<sequence length="639" mass="72942">MFFFLNTNDISIFKRTLRSATGSDTWYNNMLTKTNNLVVLNNGIVRLTFSHPGGDVIGIQYKGIENLLEIKNHENNRGYWDVVWNNRETEGVDKLQGTKFKVITARADQIEISFTKTYDVSLRGRAGFYAYSIFERPEGWPEMGIDQIRIVYKLQQDKFQFMVVSDDRQRIMPTAEDRENGIKLAYPEAVLLTNPSNPDLRGEVDDKYQYSSDNKDNKVHGWICTNPAVGFWIIIPNDEFRTAGPFKQELTSHVGPTALSMFVSTHYAGKEVGMRFTEGEAWKKVFGPVFVYLNSVPTLNETILWENAKEQLAEEVNSWPYNFTQSENFPSSSGRGSVAGQLLVQDWYISKRRVWANSAYVGLAPPGNAGSWQKESKGYQFWTQANEQGYFLIRDARPGNYTLYATVPGIIGDYKYEANITIEPGSEINLANLTYVPPRNGPTLWEIGIPDRSAAEFNVPDPNPTLMNKLFTTNRANKFRQYGLWERYADLYPDEDLIYTVGTDNYSDNWFFAHVTRNIGNHTYEPTTWKILFELQNLTNPGNYTLQLALASATNAEVQVRFNNQSAFPPHFTTGLIGRDNAIARHGIHGLYWLFGIIVPSYQLREGNNTIYLTQSRSLGTFEGVMYDYIRLEGPPPRN</sequence>
<dbReference type="PANTHER" id="PTHR32018:SF6">
    <property type="entry name" value="RHAMNOGALACTURONAN ENDOLYASE"/>
    <property type="match status" value="1"/>
</dbReference>
<dbReference type="EC" id="4.2.2.23" evidence="4"/>
<dbReference type="SUPFAM" id="SSF74650">
    <property type="entry name" value="Galactose mutarotase-like"/>
    <property type="match status" value="1"/>
</dbReference>
<organism evidence="10 11">
    <name type="scientific">Pyrus ussuriensis x Pyrus communis</name>
    <dbReference type="NCBI Taxonomy" id="2448454"/>
    <lineage>
        <taxon>Eukaryota</taxon>
        <taxon>Viridiplantae</taxon>
        <taxon>Streptophyta</taxon>
        <taxon>Embryophyta</taxon>
        <taxon>Tracheophyta</taxon>
        <taxon>Spermatophyta</taxon>
        <taxon>Magnoliopsida</taxon>
        <taxon>eudicotyledons</taxon>
        <taxon>Gunneridae</taxon>
        <taxon>Pentapetalae</taxon>
        <taxon>rosids</taxon>
        <taxon>fabids</taxon>
        <taxon>Rosales</taxon>
        <taxon>Rosaceae</taxon>
        <taxon>Amygdaloideae</taxon>
        <taxon>Maleae</taxon>
        <taxon>Pyrus</taxon>
    </lineage>
</organism>
<dbReference type="Pfam" id="PF14683">
    <property type="entry name" value="CBM-like"/>
    <property type="match status" value="1"/>
</dbReference>
<proteinExistence type="inferred from homology"/>
<dbReference type="GO" id="GO:0005576">
    <property type="term" value="C:extracellular region"/>
    <property type="evidence" value="ECO:0007669"/>
    <property type="project" value="UniProtKB-SubCell"/>
</dbReference>
<comment type="caution">
    <text evidence="10">The sequence shown here is derived from an EMBL/GenBank/DDBJ whole genome shotgun (WGS) entry which is preliminary data.</text>
</comment>
<dbReference type="CDD" id="cd10317">
    <property type="entry name" value="RGL4_C"/>
    <property type="match status" value="1"/>
</dbReference>
<accession>A0A5N5GPS7</accession>
<dbReference type="InterPro" id="IPR029413">
    <property type="entry name" value="RG-lyase_II"/>
</dbReference>
<dbReference type="Proteomes" id="UP000327157">
    <property type="component" value="Chromosome 15"/>
</dbReference>
<dbReference type="GO" id="GO:0005975">
    <property type="term" value="P:carbohydrate metabolic process"/>
    <property type="evidence" value="ECO:0007669"/>
    <property type="project" value="InterPro"/>
</dbReference>
<dbReference type="GO" id="GO:0102210">
    <property type="term" value="F:rhamnogalacturonan endolyase activity"/>
    <property type="evidence" value="ECO:0007669"/>
    <property type="project" value="UniProtKB-EC"/>
</dbReference>
<evidence type="ECO:0000256" key="3">
    <source>
        <dbReference type="ARBA" id="ARBA00010418"/>
    </source>
</evidence>
<evidence type="ECO:0000259" key="9">
    <source>
        <dbReference type="Pfam" id="PF14686"/>
    </source>
</evidence>
<keyword evidence="7 10" id="KW-0456">Lyase</keyword>
<protein>
    <recommendedName>
        <fullName evidence="4">rhamnogalacturonan endolyase</fullName>
        <ecNumber evidence="4">4.2.2.23</ecNumber>
    </recommendedName>
</protein>
<dbReference type="CDD" id="cd10320">
    <property type="entry name" value="RGL4_N"/>
    <property type="match status" value="1"/>
</dbReference>
<evidence type="ECO:0000256" key="5">
    <source>
        <dbReference type="ARBA" id="ARBA00022525"/>
    </source>
</evidence>
<dbReference type="InterPro" id="IPR014718">
    <property type="entry name" value="GH-type_carb-bd"/>
</dbReference>
<dbReference type="AlphaFoldDB" id="A0A5N5GPS7"/>
<reference evidence="11" key="2">
    <citation type="submission" date="2019-10" db="EMBL/GenBank/DDBJ databases">
        <title>A de novo genome assembly of a pear dwarfing rootstock.</title>
        <authorList>
            <person name="Wang F."/>
            <person name="Wang J."/>
            <person name="Li S."/>
            <person name="Zhang Y."/>
            <person name="Fang M."/>
            <person name="Ma L."/>
            <person name="Zhao Y."/>
            <person name="Jiang S."/>
        </authorList>
    </citation>
    <scope>NUCLEOTIDE SEQUENCE [LARGE SCALE GENOMIC DNA]</scope>
</reference>
<evidence type="ECO:0000256" key="4">
    <source>
        <dbReference type="ARBA" id="ARBA00012437"/>
    </source>
</evidence>
<comment type="similarity">
    <text evidence="3">Belongs to the polysaccharide lyase 4 family.</text>
</comment>
<dbReference type="SUPFAM" id="SSF49785">
    <property type="entry name" value="Galactose-binding domain-like"/>
    <property type="match status" value="1"/>
</dbReference>
<dbReference type="OrthoDB" id="2130367at2759"/>
<dbReference type="InterPro" id="IPR010325">
    <property type="entry name" value="Rhamnogal_lyase"/>
</dbReference>
<name>A0A5N5GPS7_9ROSA</name>